<accession>A0A7D6BV00</accession>
<protein>
    <submittedName>
        <fullName evidence="1">Uncharacterized protein</fullName>
    </submittedName>
</protein>
<sequence length="38" mass="4249">MRDIHLISQGSFGSASNNLLISGPIKNSTFWGEKEWVQ</sequence>
<dbReference type="EMBL" id="CP058998">
    <property type="protein sequence ID" value="QLJ52864.1"/>
    <property type="molecule type" value="Genomic_DNA"/>
</dbReference>
<proteinExistence type="predicted"/>
<dbReference type="Proteomes" id="UP000510821">
    <property type="component" value="Chromosome"/>
</dbReference>
<evidence type="ECO:0000313" key="2">
    <source>
        <dbReference type="Proteomes" id="UP000510821"/>
    </source>
</evidence>
<dbReference type="KEGG" id="flt:Sv326_0689"/>
<gene>
    <name evidence="1" type="ORF">Sv326_0689</name>
</gene>
<dbReference type="AlphaFoldDB" id="A0A7D6BV00"/>
<evidence type="ECO:0000313" key="1">
    <source>
        <dbReference type="EMBL" id="QLJ52864.1"/>
    </source>
</evidence>
<reference evidence="2" key="1">
    <citation type="submission" date="2020-07" db="EMBL/GenBank/DDBJ databases">
        <title>Metabolic diversity and evolutionary history of the archaeal phylum ###Micrarchaeota### uncovered from a freshwater lake metagenome.</title>
        <authorList>
            <person name="Kadnikov V.V."/>
            <person name="Savvichev A.S."/>
            <person name="Mardanov A.V."/>
            <person name="Beletsky A.V."/>
            <person name="Chupakov A.V."/>
            <person name="Kokryatskaya N.M."/>
            <person name="Pimenov N.V."/>
            <person name="Ravin N.V."/>
        </authorList>
    </citation>
    <scope>NUCLEOTIDE SEQUENCE [LARGE SCALE GENOMIC DNA]</scope>
</reference>
<name>A0A7D6BV00_FERL1</name>
<organism evidence="1 2">
    <name type="scientific">Fermentimicrarchaeum limneticum</name>
    <dbReference type="NCBI Taxonomy" id="2795018"/>
    <lineage>
        <taxon>Archaea</taxon>
        <taxon>Candidatus Micrarchaeota</taxon>
        <taxon>Candidatus Fermentimicrarchaeales</taxon>
        <taxon>Candidatus Fermentimicrarchaeaceae</taxon>
        <taxon>Candidatus Fermentimicrarchaeum</taxon>
    </lineage>
</organism>